<dbReference type="PROSITE" id="PS51257">
    <property type="entry name" value="PROKAR_LIPOPROTEIN"/>
    <property type="match status" value="1"/>
</dbReference>
<dbReference type="InterPro" id="IPR033985">
    <property type="entry name" value="SusD-like_N"/>
</dbReference>
<evidence type="ECO:0000256" key="1">
    <source>
        <dbReference type="ARBA" id="ARBA00004442"/>
    </source>
</evidence>
<keyword evidence="3 6" id="KW-0732">Signal</keyword>
<dbReference type="SUPFAM" id="SSF48452">
    <property type="entry name" value="TPR-like"/>
    <property type="match status" value="1"/>
</dbReference>
<feature type="chain" id="PRO_5019058425" evidence="6">
    <location>
        <begin position="22"/>
        <end position="497"/>
    </location>
</feature>
<keyword evidence="4" id="KW-0472">Membrane</keyword>
<evidence type="ECO:0000259" key="8">
    <source>
        <dbReference type="Pfam" id="PF14322"/>
    </source>
</evidence>
<keyword evidence="5" id="KW-0998">Cell outer membrane</keyword>
<organism evidence="9 10">
    <name type="scientific">Mangrovibacterium diazotrophicum</name>
    <dbReference type="NCBI Taxonomy" id="1261403"/>
    <lineage>
        <taxon>Bacteria</taxon>
        <taxon>Pseudomonadati</taxon>
        <taxon>Bacteroidota</taxon>
        <taxon>Bacteroidia</taxon>
        <taxon>Marinilabiliales</taxon>
        <taxon>Prolixibacteraceae</taxon>
        <taxon>Mangrovibacterium</taxon>
    </lineage>
</organism>
<evidence type="ECO:0000256" key="2">
    <source>
        <dbReference type="ARBA" id="ARBA00006275"/>
    </source>
</evidence>
<dbReference type="InterPro" id="IPR012944">
    <property type="entry name" value="SusD_RagB_dom"/>
</dbReference>
<protein>
    <submittedName>
        <fullName evidence="9">Putative outer membrane starch-binding protein</fullName>
    </submittedName>
</protein>
<feature type="domain" description="RagB/SusD" evidence="7">
    <location>
        <begin position="326"/>
        <end position="497"/>
    </location>
</feature>
<evidence type="ECO:0000256" key="5">
    <source>
        <dbReference type="ARBA" id="ARBA00023237"/>
    </source>
</evidence>
<name>A0A419W577_9BACT</name>
<evidence type="ECO:0000313" key="10">
    <source>
        <dbReference type="Proteomes" id="UP000283387"/>
    </source>
</evidence>
<dbReference type="Gene3D" id="1.25.40.390">
    <property type="match status" value="1"/>
</dbReference>
<comment type="subcellular location">
    <subcellularLocation>
        <location evidence="1">Cell outer membrane</location>
    </subcellularLocation>
</comment>
<proteinExistence type="inferred from homology"/>
<dbReference type="GO" id="GO:0009279">
    <property type="term" value="C:cell outer membrane"/>
    <property type="evidence" value="ECO:0007669"/>
    <property type="project" value="UniProtKB-SubCell"/>
</dbReference>
<dbReference type="InterPro" id="IPR011990">
    <property type="entry name" value="TPR-like_helical_dom_sf"/>
</dbReference>
<dbReference type="AlphaFoldDB" id="A0A419W577"/>
<comment type="caution">
    <text evidence="9">The sequence shown here is derived from an EMBL/GenBank/DDBJ whole genome shotgun (WGS) entry which is preliminary data.</text>
</comment>
<dbReference type="Proteomes" id="UP000283387">
    <property type="component" value="Unassembled WGS sequence"/>
</dbReference>
<evidence type="ECO:0000256" key="3">
    <source>
        <dbReference type="ARBA" id="ARBA00022729"/>
    </source>
</evidence>
<gene>
    <name evidence="9" type="ORF">BC643_0959</name>
</gene>
<keyword evidence="10" id="KW-1185">Reference proteome</keyword>
<dbReference type="Pfam" id="PF14322">
    <property type="entry name" value="SusD-like_3"/>
    <property type="match status" value="1"/>
</dbReference>
<reference evidence="9 10" key="1">
    <citation type="submission" date="2018-09" db="EMBL/GenBank/DDBJ databases">
        <title>Genomic Encyclopedia of Archaeal and Bacterial Type Strains, Phase II (KMG-II): from individual species to whole genera.</title>
        <authorList>
            <person name="Goeker M."/>
        </authorList>
    </citation>
    <scope>NUCLEOTIDE SEQUENCE [LARGE SCALE GENOMIC DNA]</scope>
    <source>
        <strain evidence="9 10">DSM 27148</strain>
    </source>
</reference>
<accession>A0A419W577</accession>
<comment type="similarity">
    <text evidence="2">Belongs to the SusD family.</text>
</comment>
<feature type="signal peptide" evidence="6">
    <location>
        <begin position="1"/>
        <end position="21"/>
    </location>
</feature>
<dbReference type="Pfam" id="PF07980">
    <property type="entry name" value="SusD_RagB"/>
    <property type="match status" value="1"/>
</dbReference>
<sequence>MKNISKIIWVLTLCISGSLITSCSDFLNPDPESLYTTQTFYTSQTDFELAISAVYAEQQDVYDGQTGMLHFLTARSDDANAVNTNTYSDGADIFIDTSTGSCIANVWESMFVIVIRCNSILIRIDDVDFDDESTKNYIKGEAYAMRAWAYDNLAKFFGGVPLIVDAEYTTAETYAIARSTQDETFAQAVSDYKAAISLLPESWDSDDIGRITEYAADAALGRLYMFMNEPANAKPYLEAVINSGIYSLAENYEDCFTDAYDNDVTKDRVWEVQYIGGLTGEGQTFSESCMPEGYTGSEGYALRGSSAAMQVSTNMVSAFEDGDYRETIATSDEITGTGAEGYTWCTKYSRHSYEPQSSTDWANNLPIIRYSDVLLMCAEAINATEGPTSEAIGYVNEVRNRAELADLLSTQTGDAASLLTAIKQERRVEFMFEALRWFDLVRWGDFVTVMSDFLDEADEGNGRYSSNVQSFRSVFAIPQAEMDRYDNTSVMWQNTGY</sequence>
<dbReference type="RefSeq" id="WP_120272011.1">
    <property type="nucleotide sequence ID" value="NZ_RAPN01000001.1"/>
</dbReference>
<dbReference type="OrthoDB" id="9792139at2"/>
<evidence type="ECO:0000256" key="6">
    <source>
        <dbReference type="SAM" id="SignalP"/>
    </source>
</evidence>
<evidence type="ECO:0000313" key="9">
    <source>
        <dbReference type="EMBL" id="RKD90618.1"/>
    </source>
</evidence>
<dbReference type="CDD" id="cd08977">
    <property type="entry name" value="SusD"/>
    <property type="match status" value="1"/>
</dbReference>
<dbReference type="EMBL" id="RAPN01000001">
    <property type="protein sequence ID" value="RKD90618.1"/>
    <property type="molecule type" value="Genomic_DNA"/>
</dbReference>
<feature type="domain" description="SusD-like N-terminal" evidence="8">
    <location>
        <begin position="26"/>
        <end position="225"/>
    </location>
</feature>
<evidence type="ECO:0000259" key="7">
    <source>
        <dbReference type="Pfam" id="PF07980"/>
    </source>
</evidence>
<evidence type="ECO:0000256" key="4">
    <source>
        <dbReference type="ARBA" id="ARBA00023136"/>
    </source>
</evidence>